<evidence type="ECO:0000259" key="7">
    <source>
        <dbReference type="Pfam" id="PF22692"/>
    </source>
</evidence>
<keyword evidence="9" id="KW-1185">Reference proteome</keyword>
<dbReference type="PROSITE" id="PS00588">
    <property type="entry name" value="FLAGELLA_BB_ROD"/>
    <property type="match status" value="1"/>
</dbReference>
<feature type="domain" description="Flagellar basal-body/hook protein C-terminal" evidence="6">
    <location>
        <begin position="211"/>
        <end position="255"/>
    </location>
</feature>
<name>A0ABU9Y3Y9_9SPHN</name>
<dbReference type="RefSeq" id="WP_343888269.1">
    <property type="nucleotide sequence ID" value="NZ_BAAAEH010000008.1"/>
</dbReference>
<dbReference type="Pfam" id="PF06429">
    <property type="entry name" value="Flg_bbr_C"/>
    <property type="match status" value="1"/>
</dbReference>
<evidence type="ECO:0000256" key="4">
    <source>
        <dbReference type="RuleBase" id="RU362116"/>
    </source>
</evidence>
<keyword evidence="3 4" id="KW-0975">Bacterial flagellum</keyword>
<evidence type="ECO:0000259" key="6">
    <source>
        <dbReference type="Pfam" id="PF06429"/>
    </source>
</evidence>
<sequence>MNGAFYVGSIGLQAQQRALDIIANNIANINTAGFKRADVRFSDVMATRAAADARHADPLDAALSSAGVTVDSTAMVNEAGAIETTGHPMDMAIDGQGFVELMGPSGQTLLWRGGTMKVGEDGLLAASNGMALKAAISIPADASAVTIGSDGMVRAQTADSTTPVELGQIGLVRVDDPSTLTRLDGGLYRADQDAKVLDAQAGEDGTGMLVQGGIERSNVEMTSEMVQLMLVQRAYGANAQILQAADQMMAIANGLRR</sequence>
<accession>A0ABU9Y3Y9</accession>
<keyword evidence="8" id="KW-0282">Flagellum</keyword>
<dbReference type="InterPro" id="IPR010930">
    <property type="entry name" value="Flg_bb/hook_C_dom"/>
</dbReference>
<dbReference type="PANTHER" id="PTHR30435">
    <property type="entry name" value="FLAGELLAR PROTEIN"/>
    <property type="match status" value="1"/>
</dbReference>
<comment type="caution">
    <text evidence="8">The sequence shown here is derived from an EMBL/GenBank/DDBJ whole genome shotgun (WGS) entry which is preliminary data.</text>
</comment>
<organism evidence="8 9">
    <name type="scientific">Sphingomonas oligophenolica</name>
    <dbReference type="NCBI Taxonomy" id="301154"/>
    <lineage>
        <taxon>Bacteria</taxon>
        <taxon>Pseudomonadati</taxon>
        <taxon>Pseudomonadota</taxon>
        <taxon>Alphaproteobacteria</taxon>
        <taxon>Sphingomonadales</taxon>
        <taxon>Sphingomonadaceae</taxon>
        <taxon>Sphingomonas</taxon>
    </lineage>
</organism>
<evidence type="ECO:0000256" key="1">
    <source>
        <dbReference type="ARBA" id="ARBA00004117"/>
    </source>
</evidence>
<dbReference type="Pfam" id="PF00460">
    <property type="entry name" value="Flg_bb_rod"/>
    <property type="match status" value="1"/>
</dbReference>
<dbReference type="InterPro" id="IPR019776">
    <property type="entry name" value="Flagellar_basal_body_rod_CS"/>
</dbReference>
<reference evidence="8 9" key="1">
    <citation type="submission" date="2024-05" db="EMBL/GenBank/DDBJ databases">
        <authorList>
            <person name="Liu Q."/>
            <person name="Xin Y.-H."/>
        </authorList>
    </citation>
    <scope>NUCLEOTIDE SEQUENCE [LARGE SCALE GENOMIC DNA]</scope>
    <source>
        <strain evidence="8 9">CGMCC 1.10181</strain>
    </source>
</reference>
<dbReference type="Pfam" id="PF22692">
    <property type="entry name" value="LlgE_F_G_D1"/>
    <property type="match status" value="1"/>
</dbReference>
<feature type="domain" description="Flagellar basal body rod protein N-terminal" evidence="5">
    <location>
        <begin position="5"/>
        <end position="35"/>
    </location>
</feature>
<comment type="similarity">
    <text evidence="2 4">Belongs to the flagella basal body rod proteins family.</text>
</comment>
<dbReference type="SUPFAM" id="SSF117143">
    <property type="entry name" value="Flagellar hook protein flgE"/>
    <property type="match status" value="1"/>
</dbReference>
<evidence type="ECO:0000259" key="5">
    <source>
        <dbReference type="Pfam" id="PF00460"/>
    </source>
</evidence>
<evidence type="ECO:0000313" key="9">
    <source>
        <dbReference type="Proteomes" id="UP001419910"/>
    </source>
</evidence>
<evidence type="ECO:0000256" key="3">
    <source>
        <dbReference type="ARBA" id="ARBA00023143"/>
    </source>
</evidence>
<feature type="domain" description="Flagellar hook protein FlgE/F/G-like D1" evidence="7">
    <location>
        <begin position="92"/>
        <end position="155"/>
    </location>
</feature>
<comment type="subcellular location">
    <subcellularLocation>
        <location evidence="1 4">Bacterial flagellum basal body</location>
    </subcellularLocation>
</comment>
<dbReference type="InterPro" id="IPR037925">
    <property type="entry name" value="FlgE/F/G-like"/>
</dbReference>
<keyword evidence="8" id="KW-0969">Cilium</keyword>
<gene>
    <name evidence="8" type="ORF">ABC974_12865</name>
</gene>
<evidence type="ECO:0000256" key="2">
    <source>
        <dbReference type="ARBA" id="ARBA00009677"/>
    </source>
</evidence>
<keyword evidence="8" id="KW-0966">Cell projection</keyword>
<dbReference type="NCBIfam" id="TIGR03506">
    <property type="entry name" value="FlgEFG_subfam"/>
    <property type="match status" value="2"/>
</dbReference>
<proteinExistence type="inferred from homology"/>
<dbReference type="Proteomes" id="UP001419910">
    <property type="component" value="Unassembled WGS sequence"/>
</dbReference>
<dbReference type="InterPro" id="IPR053967">
    <property type="entry name" value="LlgE_F_G-like_D1"/>
</dbReference>
<protein>
    <submittedName>
        <fullName evidence="8">Flagellar hook-basal body protein</fullName>
    </submittedName>
</protein>
<evidence type="ECO:0000313" key="8">
    <source>
        <dbReference type="EMBL" id="MEN2790523.1"/>
    </source>
</evidence>
<dbReference type="EMBL" id="JBDIME010000010">
    <property type="protein sequence ID" value="MEN2790523.1"/>
    <property type="molecule type" value="Genomic_DNA"/>
</dbReference>
<dbReference type="InterPro" id="IPR001444">
    <property type="entry name" value="Flag_bb_rod_N"/>
</dbReference>
<dbReference type="PANTHER" id="PTHR30435:SF19">
    <property type="entry name" value="FLAGELLAR BASAL-BODY ROD PROTEIN FLGG"/>
    <property type="match status" value="1"/>
</dbReference>
<dbReference type="InterPro" id="IPR020013">
    <property type="entry name" value="Flagellar_FlgE/F/G"/>
</dbReference>